<protein>
    <submittedName>
        <fullName evidence="2">Uncharacterized protein</fullName>
    </submittedName>
</protein>
<keyword evidence="1" id="KW-0472">Membrane</keyword>
<organism evidence="2 3">
    <name type="scientific">Kouleothrix aurantiaca</name>
    <dbReference type="NCBI Taxonomy" id="186479"/>
    <lineage>
        <taxon>Bacteria</taxon>
        <taxon>Bacillati</taxon>
        <taxon>Chloroflexota</taxon>
        <taxon>Chloroflexia</taxon>
        <taxon>Chloroflexales</taxon>
        <taxon>Roseiflexineae</taxon>
        <taxon>Roseiflexaceae</taxon>
        <taxon>Kouleothrix</taxon>
    </lineage>
</organism>
<evidence type="ECO:0000256" key="1">
    <source>
        <dbReference type="SAM" id="Phobius"/>
    </source>
</evidence>
<accession>A0A0P9HJ43</accession>
<evidence type="ECO:0000313" key="2">
    <source>
        <dbReference type="EMBL" id="KPV55034.1"/>
    </source>
</evidence>
<evidence type="ECO:0000313" key="3">
    <source>
        <dbReference type="Proteomes" id="UP000050509"/>
    </source>
</evidence>
<keyword evidence="1" id="KW-0812">Transmembrane</keyword>
<dbReference type="AlphaFoldDB" id="A0A0P9HJ43"/>
<sequence length="233" mass="26406">MATRALRLTDQEARDVLAGKQTLILRPVVPTMTAPKVPPIRMQPAWEPGGYQETDEHGRPVWNGFHPDYPYDAKWFTCPWGKDGDRLYGQEAWRCETFPASGSPPLMHFRADRGGEHTAWTQARMWRSATQLRKEDARIWLTIRNVRVKPLCDLSDQACKSAGVKSFLPPVPFPSDWPQNEAGKYLSSYGWEYASDRSGFAQYPQAVLAAAWAARGVAVGAWMWLITVRKDRA</sequence>
<keyword evidence="3" id="KW-1185">Reference proteome</keyword>
<feature type="transmembrane region" description="Helical" evidence="1">
    <location>
        <begin position="206"/>
        <end position="226"/>
    </location>
</feature>
<gene>
    <name evidence="2" type="ORF">SE17_00070</name>
</gene>
<reference evidence="2 3" key="1">
    <citation type="submission" date="2015-09" db="EMBL/GenBank/DDBJ databases">
        <title>Draft genome sequence of Kouleothrix aurantiaca JCM 19913.</title>
        <authorList>
            <person name="Hemp J."/>
        </authorList>
    </citation>
    <scope>NUCLEOTIDE SEQUENCE [LARGE SCALE GENOMIC DNA]</scope>
    <source>
        <strain evidence="2 3">COM-B</strain>
    </source>
</reference>
<name>A0A0P9HJ43_9CHLR</name>
<keyword evidence="1" id="KW-1133">Transmembrane helix</keyword>
<comment type="caution">
    <text evidence="2">The sequence shown here is derived from an EMBL/GenBank/DDBJ whole genome shotgun (WGS) entry which is preliminary data.</text>
</comment>
<dbReference type="Proteomes" id="UP000050509">
    <property type="component" value="Unassembled WGS sequence"/>
</dbReference>
<dbReference type="EMBL" id="LJCR01000001">
    <property type="protein sequence ID" value="KPV55034.1"/>
    <property type="molecule type" value="Genomic_DNA"/>
</dbReference>
<proteinExistence type="predicted"/>